<accession>A0ABQ8BWY2</accession>
<sequence length="190" mass="21935">MVNYLGNSFTWSNYHVAKSLDSILTNDAWNQRFPAVIGVFGEQGFSYHSHACVFLDQHKLMQKQPMWTSRNLFMQLGPKFLTLVLGHKTANYSQLEQRVEKAYNLLTIAKRSNLANPSVLASEQEAQANKSWYKLAGAEGSFLKQRSQIQWTILGDANTAFYHRAIKTIYLCLRTYLALFWRTSMRLKIM</sequence>
<name>A0ABQ8BWY2_BRANA</name>
<evidence type="ECO:0000313" key="2">
    <source>
        <dbReference type="Proteomes" id="UP000824890"/>
    </source>
</evidence>
<gene>
    <name evidence="1" type="ORF">HID58_032636</name>
</gene>
<evidence type="ECO:0000313" key="1">
    <source>
        <dbReference type="EMBL" id="KAH0909315.1"/>
    </source>
</evidence>
<proteinExistence type="predicted"/>
<reference evidence="1 2" key="1">
    <citation type="submission" date="2021-05" db="EMBL/GenBank/DDBJ databases">
        <title>Genome Assembly of Synthetic Allotetraploid Brassica napus Reveals Homoeologous Exchanges between Subgenomes.</title>
        <authorList>
            <person name="Davis J.T."/>
        </authorList>
    </citation>
    <scope>NUCLEOTIDE SEQUENCE [LARGE SCALE GENOMIC DNA]</scope>
    <source>
        <strain evidence="2">cv. Da-Ae</strain>
        <tissue evidence="1">Seedling</tissue>
    </source>
</reference>
<dbReference type="Proteomes" id="UP000824890">
    <property type="component" value="Unassembled WGS sequence"/>
</dbReference>
<protein>
    <submittedName>
        <fullName evidence="1">Uncharacterized protein</fullName>
    </submittedName>
</protein>
<organism evidence="1 2">
    <name type="scientific">Brassica napus</name>
    <name type="common">Rape</name>
    <dbReference type="NCBI Taxonomy" id="3708"/>
    <lineage>
        <taxon>Eukaryota</taxon>
        <taxon>Viridiplantae</taxon>
        <taxon>Streptophyta</taxon>
        <taxon>Embryophyta</taxon>
        <taxon>Tracheophyta</taxon>
        <taxon>Spermatophyta</taxon>
        <taxon>Magnoliopsida</taxon>
        <taxon>eudicotyledons</taxon>
        <taxon>Gunneridae</taxon>
        <taxon>Pentapetalae</taxon>
        <taxon>rosids</taxon>
        <taxon>malvids</taxon>
        <taxon>Brassicales</taxon>
        <taxon>Brassicaceae</taxon>
        <taxon>Brassiceae</taxon>
        <taxon>Brassica</taxon>
    </lineage>
</organism>
<comment type="caution">
    <text evidence="1">The sequence shown here is derived from an EMBL/GenBank/DDBJ whole genome shotgun (WGS) entry which is preliminary data.</text>
</comment>
<dbReference type="EMBL" id="JAGKQM010000009">
    <property type="protein sequence ID" value="KAH0909315.1"/>
    <property type="molecule type" value="Genomic_DNA"/>
</dbReference>
<keyword evidence="2" id="KW-1185">Reference proteome</keyword>